<reference evidence="2 3" key="1">
    <citation type="submission" date="2020-02" db="EMBL/GenBank/DDBJ databases">
        <authorList>
            <person name="Ferguson B K."/>
        </authorList>
    </citation>
    <scope>NUCLEOTIDE SEQUENCE [LARGE SCALE GENOMIC DNA]</scope>
</reference>
<dbReference type="Proteomes" id="UP000479190">
    <property type="component" value="Unassembled WGS sequence"/>
</dbReference>
<proteinExistence type="predicted"/>
<gene>
    <name evidence="2" type="ORF">TBRA_LOCUS10324</name>
</gene>
<keyword evidence="3" id="KW-1185">Reference proteome</keyword>
<dbReference type="AlphaFoldDB" id="A0A6H5IP84"/>
<feature type="region of interest" description="Disordered" evidence="1">
    <location>
        <begin position="46"/>
        <end position="75"/>
    </location>
</feature>
<dbReference type="EMBL" id="CADCXV010000914">
    <property type="protein sequence ID" value="CAB0038545.1"/>
    <property type="molecule type" value="Genomic_DNA"/>
</dbReference>
<evidence type="ECO:0000313" key="3">
    <source>
        <dbReference type="Proteomes" id="UP000479190"/>
    </source>
</evidence>
<name>A0A6H5IP84_9HYME</name>
<accession>A0A6H5IP84</accession>
<feature type="compositionally biased region" description="Basic and acidic residues" evidence="1">
    <location>
        <begin position="51"/>
        <end position="61"/>
    </location>
</feature>
<protein>
    <submittedName>
        <fullName evidence="2">Uncharacterized protein</fullName>
    </submittedName>
</protein>
<evidence type="ECO:0000313" key="2">
    <source>
        <dbReference type="EMBL" id="CAB0038545.1"/>
    </source>
</evidence>
<organism evidence="2 3">
    <name type="scientific">Trichogramma brassicae</name>
    <dbReference type="NCBI Taxonomy" id="86971"/>
    <lineage>
        <taxon>Eukaryota</taxon>
        <taxon>Metazoa</taxon>
        <taxon>Ecdysozoa</taxon>
        <taxon>Arthropoda</taxon>
        <taxon>Hexapoda</taxon>
        <taxon>Insecta</taxon>
        <taxon>Pterygota</taxon>
        <taxon>Neoptera</taxon>
        <taxon>Endopterygota</taxon>
        <taxon>Hymenoptera</taxon>
        <taxon>Apocrita</taxon>
        <taxon>Proctotrupomorpha</taxon>
        <taxon>Chalcidoidea</taxon>
        <taxon>Trichogrammatidae</taxon>
        <taxon>Trichogramma</taxon>
    </lineage>
</organism>
<sequence>MMNRMRVNHTCLAESLERKNIISDPRCRCGCEEESLNHVSVELRSPGAAKRGHDGEAKEDAAVSPVQRGELAGAA</sequence>
<evidence type="ECO:0000256" key="1">
    <source>
        <dbReference type="SAM" id="MobiDB-lite"/>
    </source>
</evidence>